<dbReference type="InterPro" id="IPR044965">
    <property type="entry name" value="Glyco_hydro_17_plant"/>
</dbReference>
<gene>
    <name evidence="6" type="ORF">RHSIM_Rhsim03G0139400</name>
</gene>
<dbReference type="SUPFAM" id="SSF51445">
    <property type="entry name" value="(Trans)glycosidases"/>
    <property type="match status" value="1"/>
</dbReference>
<feature type="chain" id="PRO_5032452410" description="Glucan endo-1,3-beta-D-glucosidase" evidence="5">
    <location>
        <begin position="25"/>
        <end position="459"/>
    </location>
</feature>
<dbReference type="Proteomes" id="UP000626092">
    <property type="component" value="Unassembled WGS sequence"/>
</dbReference>
<evidence type="ECO:0000256" key="3">
    <source>
        <dbReference type="ARBA" id="ARBA00023295"/>
    </source>
</evidence>
<evidence type="ECO:0000256" key="1">
    <source>
        <dbReference type="ARBA" id="ARBA00008773"/>
    </source>
</evidence>
<dbReference type="EMBL" id="WJXA01000003">
    <property type="protein sequence ID" value="KAF7149227.1"/>
    <property type="molecule type" value="Genomic_DNA"/>
</dbReference>
<dbReference type="GO" id="GO:0004553">
    <property type="term" value="F:hydrolase activity, hydrolyzing O-glycosyl compounds"/>
    <property type="evidence" value="ECO:0007669"/>
    <property type="project" value="InterPro"/>
</dbReference>
<evidence type="ECO:0000313" key="6">
    <source>
        <dbReference type="EMBL" id="KAF7149227.1"/>
    </source>
</evidence>
<comment type="caution">
    <text evidence="6">The sequence shown here is derived from an EMBL/GenBank/DDBJ whole genome shotgun (WGS) entry which is preliminary data.</text>
</comment>
<sequence length="459" mass="51211">MPLSLTTALLLLLPLSLLTTPTTSLPSTVGFTFNPTPTTPSPSHVASSLHSLRISSVRLPNPNPDSIRAFSYSNISLLLSLPNTLVPFLAHNRSNAHLFLYTHVVPFYPRARITVISVGSDPLLHSDDLSDLILPAIQNVHLALRRLGINDIAVSTTFSFLNVVTTAFPPSSAEFQPPAADVLVKPLLDFLEQTNSSFLVNLRPYDVYRAKHEIPIGFALFRETPFNFRDDAVTGVRYRNLFDAMVDAVVSAMAVAGHENIPVVVTETGWPSGQVPGVNGDPDATELFAGMYVNGLIEHLKSGLGTPLRKEGVAQAYVYELFDSDERQENGTGPYYGILYPNMTQKVWSNRFHAFSISLHHRRCHGVWSYCCWFIIDDLFCEISWRRVTGARNELKKSEKSSGGESGEKKSLSSAALKDERRWGKEIETAIETCFRFRVERQFWNKNLEILVLRGDWTS</sequence>
<keyword evidence="2" id="KW-0378">Hydrolase</keyword>
<dbReference type="InterPro" id="IPR017853">
    <property type="entry name" value="GH"/>
</dbReference>
<dbReference type="GO" id="GO:0005975">
    <property type="term" value="P:carbohydrate metabolic process"/>
    <property type="evidence" value="ECO:0007669"/>
    <property type="project" value="InterPro"/>
</dbReference>
<dbReference type="OrthoDB" id="1293114at2759"/>
<reference evidence="6" key="1">
    <citation type="submission" date="2019-11" db="EMBL/GenBank/DDBJ databases">
        <authorList>
            <person name="Liu Y."/>
            <person name="Hou J."/>
            <person name="Li T.-Q."/>
            <person name="Guan C.-H."/>
            <person name="Wu X."/>
            <person name="Wu H.-Z."/>
            <person name="Ling F."/>
            <person name="Zhang R."/>
            <person name="Shi X.-G."/>
            <person name="Ren J.-P."/>
            <person name="Chen E.-F."/>
            <person name="Sun J.-M."/>
        </authorList>
    </citation>
    <scope>NUCLEOTIDE SEQUENCE</scope>
    <source>
        <strain evidence="6">Adult_tree_wgs_1</strain>
        <tissue evidence="6">Leaves</tissue>
    </source>
</reference>
<comment type="similarity">
    <text evidence="1 4">Belongs to the glycosyl hydrolase 17 family.</text>
</comment>
<keyword evidence="5" id="KW-0732">Signal</keyword>
<protein>
    <recommendedName>
        <fullName evidence="8">Glucan endo-1,3-beta-D-glucosidase</fullName>
    </recommendedName>
</protein>
<organism evidence="6 7">
    <name type="scientific">Rhododendron simsii</name>
    <name type="common">Sims's rhododendron</name>
    <dbReference type="NCBI Taxonomy" id="118357"/>
    <lineage>
        <taxon>Eukaryota</taxon>
        <taxon>Viridiplantae</taxon>
        <taxon>Streptophyta</taxon>
        <taxon>Embryophyta</taxon>
        <taxon>Tracheophyta</taxon>
        <taxon>Spermatophyta</taxon>
        <taxon>Magnoliopsida</taxon>
        <taxon>eudicotyledons</taxon>
        <taxon>Gunneridae</taxon>
        <taxon>Pentapetalae</taxon>
        <taxon>asterids</taxon>
        <taxon>Ericales</taxon>
        <taxon>Ericaceae</taxon>
        <taxon>Ericoideae</taxon>
        <taxon>Rhodoreae</taxon>
        <taxon>Rhododendron</taxon>
    </lineage>
</organism>
<dbReference type="InterPro" id="IPR000490">
    <property type="entry name" value="Glyco_hydro_17"/>
</dbReference>
<accession>A0A834H7B5</accession>
<evidence type="ECO:0000313" key="7">
    <source>
        <dbReference type="Proteomes" id="UP000626092"/>
    </source>
</evidence>
<keyword evidence="3" id="KW-0326">Glycosidase</keyword>
<dbReference type="Pfam" id="PF00332">
    <property type="entry name" value="Glyco_hydro_17"/>
    <property type="match status" value="1"/>
</dbReference>
<evidence type="ECO:0008006" key="8">
    <source>
        <dbReference type="Google" id="ProtNLM"/>
    </source>
</evidence>
<dbReference type="AlphaFoldDB" id="A0A834H7B5"/>
<dbReference type="PANTHER" id="PTHR32227">
    <property type="entry name" value="GLUCAN ENDO-1,3-BETA-GLUCOSIDASE BG1-RELATED-RELATED"/>
    <property type="match status" value="1"/>
</dbReference>
<name>A0A834H7B5_RHOSS</name>
<keyword evidence="7" id="KW-1185">Reference proteome</keyword>
<evidence type="ECO:0000256" key="2">
    <source>
        <dbReference type="ARBA" id="ARBA00022801"/>
    </source>
</evidence>
<proteinExistence type="inferred from homology"/>
<feature type="signal peptide" evidence="5">
    <location>
        <begin position="1"/>
        <end position="24"/>
    </location>
</feature>
<evidence type="ECO:0000256" key="4">
    <source>
        <dbReference type="RuleBase" id="RU004335"/>
    </source>
</evidence>
<dbReference type="Gene3D" id="3.20.20.80">
    <property type="entry name" value="Glycosidases"/>
    <property type="match status" value="1"/>
</dbReference>
<evidence type="ECO:0000256" key="5">
    <source>
        <dbReference type="SAM" id="SignalP"/>
    </source>
</evidence>